<dbReference type="EMBL" id="LCJR01000006">
    <property type="protein sequence ID" value="KKT82441.1"/>
    <property type="molecule type" value="Genomic_DNA"/>
</dbReference>
<dbReference type="Proteomes" id="UP000034032">
    <property type="component" value="Unassembled WGS sequence"/>
</dbReference>
<dbReference type="AlphaFoldDB" id="A0A0G1KFB5"/>
<reference evidence="1 2" key="1">
    <citation type="journal article" date="2015" name="Nature">
        <title>rRNA introns, odd ribosomes, and small enigmatic genomes across a large radiation of phyla.</title>
        <authorList>
            <person name="Brown C.T."/>
            <person name="Hug L.A."/>
            <person name="Thomas B.C."/>
            <person name="Sharon I."/>
            <person name="Castelle C.J."/>
            <person name="Singh A."/>
            <person name="Wilkins M.J."/>
            <person name="Williams K.H."/>
            <person name="Banfield J.F."/>
        </authorList>
    </citation>
    <scope>NUCLEOTIDE SEQUENCE [LARGE SCALE GENOMIC DNA]</scope>
</reference>
<accession>A0A0G1KFB5</accession>
<comment type="caution">
    <text evidence="1">The sequence shown here is derived from an EMBL/GenBank/DDBJ whole genome shotgun (WGS) entry which is preliminary data.</text>
</comment>
<sequence length="104" mass="11737">MSDTDKVLRSTQDVIKLVTLKSTIYNLLRTKSIAADELLYAILPGLRQRQPTEDDTRDISLIIMALDELHEEDLLSFDFGYKDGLSTVPMLTAIAVPERRSLVD</sequence>
<name>A0A0G1KFB5_9BACT</name>
<protein>
    <submittedName>
        <fullName evidence="1">Uncharacterized protein</fullName>
    </submittedName>
</protein>
<organism evidence="1 2">
    <name type="scientific">Candidatus Yanofskybacteria bacterium GW2011_GWA2_44_9</name>
    <dbReference type="NCBI Taxonomy" id="1619025"/>
    <lineage>
        <taxon>Bacteria</taxon>
        <taxon>Candidatus Yanofskyibacteriota</taxon>
    </lineage>
</organism>
<evidence type="ECO:0000313" key="1">
    <source>
        <dbReference type="EMBL" id="KKT82441.1"/>
    </source>
</evidence>
<proteinExistence type="predicted"/>
<evidence type="ECO:0000313" key="2">
    <source>
        <dbReference type="Proteomes" id="UP000034032"/>
    </source>
</evidence>
<gene>
    <name evidence="1" type="ORF">UW79_C0006G0019</name>
</gene>